<dbReference type="GO" id="GO:0016151">
    <property type="term" value="F:nickel cation binding"/>
    <property type="evidence" value="ECO:0007669"/>
    <property type="project" value="UniProtKB-UniRule"/>
</dbReference>
<comment type="similarity">
    <text evidence="2 8">Belongs to the transcriptional regulatory CopG/NikR family.</text>
</comment>
<reference evidence="11 12" key="1">
    <citation type="submission" date="2016-08" db="EMBL/GenBank/DDBJ databases">
        <authorList>
            <person name="Seilhamer J.J."/>
        </authorList>
    </citation>
    <scope>NUCLEOTIDE SEQUENCE [LARGE SCALE GENOMIC DNA]</scope>
    <source>
        <strain evidence="11 12">PH27A</strain>
    </source>
</reference>
<protein>
    <recommendedName>
        <fullName evidence="8">Putative nickel-responsive regulator</fullName>
    </recommendedName>
</protein>
<name>A0A1E2V8K4_9GAMM</name>
<comment type="caution">
    <text evidence="8">Lacks conserved residue(s) required for the propagation of feature annotation.</text>
</comment>
<dbReference type="InterPro" id="IPR045865">
    <property type="entry name" value="ACT-like_dom_sf"/>
</dbReference>
<dbReference type="NCBIfam" id="NF002815">
    <property type="entry name" value="PRK02967.1"/>
    <property type="match status" value="1"/>
</dbReference>
<evidence type="ECO:0000256" key="5">
    <source>
        <dbReference type="ARBA" id="ARBA00023015"/>
    </source>
</evidence>
<evidence type="ECO:0000256" key="7">
    <source>
        <dbReference type="ARBA" id="ARBA00023163"/>
    </source>
</evidence>
<dbReference type="RefSeq" id="WP_068997582.1">
    <property type="nucleotide sequence ID" value="NZ_MDTQ01000001.1"/>
</dbReference>
<dbReference type="InterPro" id="IPR010985">
    <property type="entry name" value="Ribbon_hlx_hlx"/>
</dbReference>
<dbReference type="Pfam" id="PF01402">
    <property type="entry name" value="RHH_1"/>
    <property type="match status" value="1"/>
</dbReference>
<feature type="domain" description="Transcription factor NikR nickel binding C-terminal" evidence="10">
    <location>
        <begin position="51"/>
        <end position="127"/>
    </location>
</feature>
<keyword evidence="6 8" id="KW-0238">DNA-binding</keyword>
<dbReference type="Gene3D" id="3.30.70.1150">
    <property type="entry name" value="ACT-like. Chain A, domain 2"/>
    <property type="match status" value="1"/>
</dbReference>
<gene>
    <name evidence="11" type="ORF">BFW38_06000</name>
</gene>
<evidence type="ECO:0000256" key="4">
    <source>
        <dbReference type="ARBA" id="ARBA00022723"/>
    </source>
</evidence>
<organism evidence="11 12">
    <name type="scientific">Terasakiispira papahanaumokuakeensis</name>
    <dbReference type="NCBI Taxonomy" id="197479"/>
    <lineage>
        <taxon>Bacteria</taxon>
        <taxon>Pseudomonadati</taxon>
        <taxon>Pseudomonadota</taxon>
        <taxon>Gammaproteobacteria</taxon>
        <taxon>Oceanospirillales</taxon>
        <taxon>Terasakiispira</taxon>
    </lineage>
</organism>
<dbReference type="SUPFAM" id="SSF47598">
    <property type="entry name" value="Ribbon-helix-helix"/>
    <property type="match status" value="1"/>
</dbReference>
<dbReference type="InterPro" id="IPR014864">
    <property type="entry name" value="TF_NikR_Ni-bd_C"/>
</dbReference>
<dbReference type="InterPro" id="IPR002145">
    <property type="entry name" value="CopG"/>
</dbReference>
<dbReference type="SUPFAM" id="SSF55021">
    <property type="entry name" value="ACT-like"/>
    <property type="match status" value="1"/>
</dbReference>
<accession>A0A1E2V8K4</accession>
<dbReference type="GO" id="GO:0010045">
    <property type="term" value="P:response to nickel cation"/>
    <property type="evidence" value="ECO:0007669"/>
    <property type="project" value="InterPro"/>
</dbReference>
<dbReference type="InterPro" id="IPR022988">
    <property type="entry name" value="Ni_resp_reg_NikR"/>
</dbReference>
<dbReference type="OrthoDB" id="9806294at2"/>
<evidence type="ECO:0000256" key="8">
    <source>
        <dbReference type="HAMAP-Rule" id="MF_00476"/>
    </source>
</evidence>
<dbReference type="PANTHER" id="PTHR34719">
    <property type="entry name" value="NICKEL-RESPONSIVE REGULATOR"/>
    <property type="match status" value="1"/>
</dbReference>
<keyword evidence="3" id="KW-0533">Nickel</keyword>
<dbReference type="Gene3D" id="1.10.1220.10">
    <property type="entry name" value="Met repressor-like"/>
    <property type="match status" value="1"/>
</dbReference>
<keyword evidence="4" id="KW-0479">Metal-binding</keyword>
<evidence type="ECO:0000259" key="10">
    <source>
        <dbReference type="Pfam" id="PF08753"/>
    </source>
</evidence>
<dbReference type="GO" id="GO:0003700">
    <property type="term" value="F:DNA-binding transcription factor activity"/>
    <property type="evidence" value="ECO:0007669"/>
    <property type="project" value="UniProtKB-UniRule"/>
</dbReference>
<comment type="function">
    <text evidence="8">Transcriptional regulator.</text>
</comment>
<keyword evidence="7 8" id="KW-0804">Transcription</keyword>
<dbReference type="HAMAP" id="MF_00476">
    <property type="entry name" value="NikR"/>
    <property type="match status" value="1"/>
</dbReference>
<comment type="cofactor">
    <cofactor evidence="1">
        <name>Ni(2+)</name>
        <dbReference type="ChEBI" id="CHEBI:49786"/>
    </cofactor>
</comment>
<dbReference type="GO" id="GO:0003677">
    <property type="term" value="F:DNA binding"/>
    <property type="evidence" value="ECO:0007669"/>
    <property type="project" value="UniProtKB-KW"/>
</dbReference>
<dbReference type="InterPro" id="IPR027271">
    <property type="entry name" value="Acetolactate_synth/TF_NikR_C"/>
</dbReference>
<evidence type="ECO:0000313" key="11">
    <source>
        <dbReference type="EMBL" id="ODC03166.1"/>
    </source>
</evidence>
<evidence type="ECO:0000313" key="12">
    <source>
        <dbReference type="Proteomes" id="UP000094291"/>
    </source>
</evidence>
<sequence length="160" mass="18312">MQRITITLEDDLLAALDEFMERSNSRNRSEALREMLRRGLEHSTPDTADCVGIISYTMDLSKRDLSRKVPRSRHDHHDKTIAALSAPLDHDTAVEVAIMKGRTGPIRDYANSLFTERGVRHGHLSLVPVKHELQHHTHAEGHAHQHSHLKVLERFDHDDE</sequence>
<evidence type="ECO:0000256" key="1">
    <source>
        <dbReference type="ARBA" id="ARBA00001967"/>
    </source>
</evidence>
<comment type="caution">
    <text evidence="11">The sequence shown here is derived from an EMBL/GenBank/DDBJ whole genome shotgun (WGS) entry which is preliminary data.</text>
</comment>
<evidence type="ECO:0000256" key="3">
    <source>
        <dbReference type="ARBA" id="ARBA00022596"/>
    </source>
</evidence>
<dbReference type="EMBL" id="MDTQ01000001">
    <property type="protein sequence ID" value="ODC03166.1"/>
    <property type="molecule type" value="Genomic_DNA"/>
</dbReference>
<evidence type="ECO:0000256" key="2">
    <source>
        <dbReference type="ARBA" id="ARBA00008478"/>
    </source>
</evidence>
<dbReference type="InterPro" id="IPR050192">
    <property type="entry name" value="CopG/NikR_regulator"/>
</dbReference>
<proteinExistence type="inferred from homology"/>
<dbReference type="Proteomes" id="UP000094291">
    <property type="component" value="Unassembled WGS sequence"/>
</dbReference>
<feature type="domain" description="Ribbon-helix-helix protein CopG" evidence="9">
    <location>
        <begin position="3"/>
        <end position="41"/>
    </location>
</feature>
<dbReference type="CDD" id="cd22231">
    <property type="entry name" value="RHH_NikR_HicB-like"/>
    <property type="match status" value="1"/>
</dbReference>
<dbReference type="AlphaFoldDB" id="A0A1E2V8K4"/>
<dbReference type="Pfam" id="PF08753">
    <property type="entry name" value="NikR_C"/>
    <property type="match status" value="1"/>
</dbReference>
<dbReference type="InterPro" id="IPR013321">
    <property type="entry name" value="Arc_rbn_hlx_hlx"/>
</dbReference>
<evidence type="ECO:0000259" key="9">
    <source>
        <dbReference type="Pfam" id="PF01402"/>
    </source>
</evidence>
<keyword evidence="5 8" id="KW-0805">Transcription regulation</keyword>
<dbReference type="STRING" id="197479.BFW38_06000"/>
<keyword evidence="12" id="KW-1185">Reference proteome</keyword>
<evidence type="ECO:0000256" key="6">
    <source>
        <dbReference type="ARBA" id="ARBA00023125"/>
    </source>
</evidence>
<dbReference type="PANTHER" id="PTHR34719:SF2">
    <property type="entry name" value="NICKEL-RESPONSIVE REGULATOR"/>
    <property type="match status" value="1"/>
</dbReference>